<dbReference type="Proteomes" id="UP000838756">
    <property type="component" value="Unassembled WGS sequence"/>
</dbReference>
<dbReference type="AlphaFoldDB" id="A0A8S4R8J1"/>
<proteinExistence type="predicted"/>
<organism evidence="1 2">
    <name type="scientific">Pararge aegeria aegeria</name>
    <dbReference type="NCBI Taxonomy" id="348720"/>
    <lineage>
        <taxon>Eukaryota</taxon>
        <taxon>Metazoa</taxon>
        <taxon>Ecdysozoa</taxon>
        <taxon>Arthropoda</taxon>
        <taxon>Hexapoda</taxon>
        <taxon>Insecta</taxon>
        <taxon>Pterygota</taxon>
        <taxon>Neoptera</taxon>
        <taxon>Endopterygota</taxon>
        <taxon>Lepidoptera</taxon>
        <taxon>Glossata</taxon>
        <taxon>Ditrysia</taxon>
        <taxon>Papilionoidea</taxon>
        <taxon>Nymphalidae</taxon>
        <taxon>Satyrinae</taxon>
        <taxon>Satyrini</taxon>
        <taxon>Parargina</taxon>
        <taxon>Pararge</taxon>
    </lineage>
</organism>
<reference evidence="1" key="1">
    <citation type="submission" date="2022-03" db="EMBL/GenBank/DDBJ databases">
        <authorList>
            <person name="Lindestad O."/>
        </authorList>
    </citation>
    <scope>NUCLEOTIDE SEQUENCE</scope>
</reference>
<evidence type="ECO:0000313" key="1">
    <source>
        <dbReference type="EMBL" id="CAH2231589.1"/>
    </source>
</evidence>
<keyword evidence="2" id="KW-1185">Reference proteome</keyword>
<dbReference type="EMBL" id="CAKXAJ010024842">
    <property type="protein sequence ID" value="CAH2231589.1"/>
    <property type="molecule type" value="Genomic_DNA"/>
</dbReference>
<gene>
    <name evidence="1" type="primary">jg17001</name>
    <name evidence="1" type="ORF">PAEG_LOCUS10063</name>
</gene>
<comment type="caution">
    <text evidence="1">The sequence shown here is derived from an EMBL/GenBank/DDBJ whole genome shotgun (WGS) entry which is preliminary data.</text>
</comment>
<evidence type="ECO:0000313" key="2">
    <source>
        <dbReference type="Proteomes" id="UP000838756"/>
    </source>
</evidence>
<name>A0A8S4R8J1_9NEOP</name>
<sequence>MLRQPQPCACAANKQTKPKTCPLINYSPSGLRGAEWPVCTARRDKAGCCHAPAAADSATRIPPWYYRSYCICSDYLPYPS</sequence>
<accession>A0A8S4R8J1</accession>
<protein>
    <submittedName>
        <fullName evidence="1">Jg17001 protein</fullName>
    </submittedName>
</protein>